<keyword evidence="1 5" id="KW-0963">Cytoplasm</keyword>
<dbReference type="InterPro" id="IPR036100">
    <property type="entry name" value="QueA_sf"/>
</dbReference>
<keyword evidence="6" id="KW-0413">Isomerase</keyword>
<comment type="subcellular location">
    <subcellularLocation>
        <location evidence="5">Cytoplasm</location>
    </subcellularLocation>
</comment>
<evidence type="ECO:0000256" key="1">
    <source>
        <dbReference type="ARBA" id="ARBA00022490"/>
    </source>
</evidence>
<dbReference type="AlphaFoldDB" id="A0A7C5EMI1"/>
<name>A0A7C5EMI1_9BACT</name>
<dbReference type="GO" id="GO:0051075">
    <property type="term" value="F:S-adenosylmethionine:tRNA ribosyltransferase-isomerase activity"/>
    <property type="evidence" value="ECO:0007669"/>
    <property type="project" value="UniProtKB-EC"/>
</dbReference>
<keyword evidence="4 5" id="KW-0671">Queuosine biosynthesis</keyword>
<evidence type="ECO:0000256" key="4">
    <source>
        <dbReference type="ARBA" id="ARBA00022785"/>
    </source>
</evidence>
<reference evidence="6" key="1">
    <citation type="journal article" date="2020" name="mSystems">
        <title>Genome- and Community-Level Interaction Insights into Carbon Utilization and Element Cycling Functions of Hydrothermarchaeota in Hydrothermal Sediment.</title>
        <authorList>
            <person name="Zhou Z."/>
            <person name="Liu Y."/>
            <person name="Xu W."/>
            <person name="Pan J."/>
            <person name="Luo Z.H."/>
            <person name="Li M."/>
        </authorList>
    </citation>
    <scope>NUCLEOTIDE SEQUENCE [LARGE SCALE GENOMIC DNA]</scope>
    <source>
        <strain evidence="6">SpSt-853</strain>
    </source>
</reference>
<dbReference type="GO" id="GO:0005737">
    <property type="term" value="C:cytoplasm"/>
    <property type="evidence" value="ECO:0007669"/>
    <property type="project" value="UniProtKB-SubCell"/>
</dbReference>
<dbReference type="PANTHER" id="PTHR30307:SF0">
    <property type="entry name" value="S-ADENOSYLMETHIONINE:TRNA RIBOSYLTRANSFERASE-ISOMERASE"/>
    <property type="match status" value="1"/>
</dbReference>
<comment type="catalytic activity">
    <reaction evidence="5">
        <text>7-aminomethyl-7-carbaguanosine(34) in tRNA + S-adenosyl-L-methionine = epoxyqueuosine(34) in tRNA + adenine + L-methionine + 2 H(+)</text>
        <dbReference type="Rhea" id="RHEA:32155"/>
        <dbReference type="Rhea" id="RHEA-COMP:10342"/>
        <dbReference type="Rhea" id="RHEA-COMP:18582"/>
        <dbReference type="ChEBI" id="CHEBI:15378"/>
        <dbReference type="ChEBI" id="CHEBI:16708"/>
        <dbReference type="ChEBI" id="CHEBI:57844"/>
        <dbReference type="ChEBI" id="CHEBI:59789"/>
        <dbReference type="ChEBI" id="CHEBI:82833"/>
        <dbReference type="ChEBI" id="CHEBI:194443"/>
        <dbReference type="EC" id="2.4.99.17"/>
    </reaction>
</comment>
<keyword evidence="6" id="KW-0328">Glycosyltransferase</keyword>
<sequence length="350" mass="38921">MPYTLKDFTYTLPPELIAQHPAPRRDSSRLMLLDRARGTWSHHQFSELPELLTASDFLVINDTRVFPARLVGRKTSGGRVEFLLHHLPEAPPGPSAEGVQVWASCRGHRLKVGQVVDFGPGIRGEIREMGKEGRVLVHFPGSAEEVRQLILTQGQTPLPPYIRRPPKPADLERYQTVYAARVGAVAAPTAGLHFTLEVLKQLKARGVEVAALTLHVGPGTFMPVRTEDYRRHRLQAEYFILPPDTAARLNTARAAGKRLVAVGTTCVRVLEHCLGPEGFSPQDGWCDLYITPGYRFRAVDRLLTNFHLPRSTLLLLVAAFAGRDLILAAYQAAIEAGYRFYSYGDCMLIV</sequence>
<dbReference type="NCBIfam" id="TIGR00113">
    <property type="entry name" value="queA"/>
    <property type="match status" value="1"/>
</dbReference>
<protein>
    <recommendedName>
        <fullName evidence="5">S-adenosylmethionine:tRNA ribosyltransferase-isomerase</fullName>
        <ecNumber evidence="5">2.4.99.17</ecNumber>
    </recommendedName>
    <alternativeName>
        <fullName evidence="5">Queuosine biosynthesis protein QueA</fullName>
    </alternativeName>
</protein>
<dbReference type="Gene3D" id="2.40.10.240">
    <property type="entry name" value="QueA-like"/>
    <property type="match status" value="1"/>
</dbReference>
<keyword evidence="2 5" id="KW-0808">Transferase</keyword>
<comment type="function">
    <text evidence="5">Transfers and isomerizes the ribose moiety from AdoMet to the 7-aminomethyl group of 7-deazaguanine (preQ1-tRNA) to give epoxyqueuosine (oQ-tRNA).</text>
</comment>
<dbReference type="UniPathway" id="UPA00392"/>
<proteinExistence type="inferred from homology"/>
<comment type="caution">
    <text evidence="6">The sequence shown here is derived from an EMBL/GenBank/DDBJ whole genome shotgun (WGS) entry which is preliminary data.</text>
</comment>
<dbReference type="InterPro" id="IPR042118">
    <property type="entry name" value="QueA_dom1"/>
</dbReference>
<comment type="similarity">
    <text evidence="5">Belongs to the QueA family.</text>
</comment>
<comment type="pathway">
    <text evidence="5">tRNA modification; tRNA-queuosine biosynthesis.</text>
</comment>
<evidence type="ECO:0000256" key="3">
    <source>
        <dbReference type="ARBA" id="ARBA00022691"/>
    </source>
</evidence>
<keyword evidence="3 5" id="KW-0949">S-adenosyl-L-methionine</keyword>
<dbReference type="PANTHER" id="PTHR30307">
    <property type="entry name" value="S-ADENOSYLMETHIONINE:TRNA RIBOSYLTRANSFERASE-ISOMERASE"/>
    <property type="match status" value="1"/>
</dbReference>
<evidence type="ECO:0000256" key="2">
    <source>
        <dbReference type="ARBA" id="ARBA00022679"/>
    </source>
</evidence>
<dbReference type="HAMAP" id="MF_00113">
    <property type="entry name" value="QueA"/>
    <property type="match status" value="1"/>
</dbReference>
<dbReference type="InterPro" id="IPR003699">
    <property type="entry name" value="QueA"/>
</dbReference>
<dbReference type="SUPFAM" id="SSF111337">
    <property type="entry name" value="QueA-like"/>
    <property type="match status" value="1"/>
</dbReference>
<gene>
    <name evidence="5 6" type="primary">queA</name>
    <name evidence="6" type="ORF">ENW48_07655</name>
</gene>
<dbReference type="EC" id="2.4.99.17" evidence="5"/>
<dbReference type="Gene3D" id="3.40.1780.10">
    <property type="entry name" value="QueA-like"/>
    <property type="match status" value="1"/>
</dbReference>
<dbReference type="Pfam" id="PF02547">
    <property type="entry name" value="Queuosine_synth"/>
    <property type="match status" value="1"/>
</dbReference>
<accession>A0A7C5EMI1</accession>
<dbReference type="InterPro" id="IPR042119">
    <property type="entry name" value="QueA_dom2"/>
</dbReference>
<evidence type="ECO:0000256" key="5">
    <source>
        <dbReference type="HAMAP-Rule" id="MF_00113"/>
    </source>
</evidence>
<dbReference type="GO" id="GO:0008616">
    <property type="term" value="P:tRNA queuosine(34) biosynthetic process"/>
    <property type="evidence" value="ECO:0007669"/>
    <property type="project" value="UniProtKB-UniRule"/>
</dbReference>
<dbReference type="EMBL" id="DTKJ01000055">
    <property type="protein sequence ID" value="HGZ12076.1"/>
    <property type="molecule type" value="Genomic_DNA"/>
</dbReference>
<comment type="subunit">
    <text evidence="5">Monomer.</text>
</comment>
<evidence type="ECO:0000313" key="6">
    <source>
        <dbReference type="EMBL" id="HGZ12076.1"/>
    </source>
</evidence>
<organism evidence="6">
    <name type="scientific">Desulfobacca acetoxidans</name>
    <dbReference type="NCBI Taxonomy" id="60893"/>
    <lineage>
        <taxon>Bacteria</taxon>
        <taxon>Pseudomonadati</taxon>
        <taxon>Thermodesulfobacteriota</taxon>
        <taxon>Desulfobaccia</taxon>
        <taxon>Desulfobaccales</taxon>
        <taxon>Desulfobaccaceae</taxon>
        <taxon>Desulfobacca</taxon>
    </lineage>
</organism>
<dbReference type="NCBIfam" id="NF001140">
    <property type="entry name" value="PRK00147.1"/>
    <property type="match status" value="1"/>
</dbReference>